<keyword evidence="1" id="KW-0732">Signal</keyword>
<protein>
    <recommendedName>
        <fullName evidence="4">Lipoprotein</fullName>
    </recommendedName>
</protein>
<accession>A0A162A6H8</accession>
<proteinExistence type="predicted"/>
<feature type="chain" id="PRO_5007830917" description="Lipoprotein" evidence="1">
    <location>
        <begin position="21"/>
        <end position="229"/>
    </location>
</feature>
<feature type="signal peptide" evidence="1">
    <location>
        <begin position="1"/>
        <end position="20"/>
    </location>
</feature>
<dbReference type="PROSITE" id="PS51257">
    <property type="entry name" value="PROKAR_LIPOPROTEIN"/>
    <property type="match status" value="1"/>
</dbReference>
<evidence type="ECO:0000256" key="1">
    <source>
        <dbReference type="SAM" id="SignalP"/>
    </source>
</evidence>
<evidence type="ECO:0000313" key="3">
    <source>
        <dbReference type="Proteomes" id="UP000076587"/>
    </source>
</evidence>
<dbReference type="EMBL" id="AUXT01000183">
    <property type="protein sequence ID" value="KZN44893.1"/>
    <property type="molecule type" value="Genomic_DNA"/>
</dbReference>
<sequence>MKAIKLIFVAALTVFLAACGSTPQPTVQLQKQLLNAEKRVGIYVDVINEPTTNIYGAGCLLCYGVAVAANSSLSKHLESLPTSDIESSKQILLEGYKAKTGSVEFIELTEQEFKKLKKFKGELGYAKKDFRSLKESKNIDVLVVLDIATHGAYRGYTNYIPNTDPQGYVRGLVYSVDLETNQYLQYLELDKKIVVDGEWDEPKQQFPGVTNAYYQAVEQVKETINKIFL</sequence>
<name>A0A162A6H8_9GAMM</name>
<comment type="caution">
    <text evidence="2">The sequence shown here is derived from an EMBL/GenBank/DDBJ whole genome shotgun (WGS) entry which is preliminary data.</text>
</comment>
<evidence type="ECO:0000313" key="2">
    <source>
        <dbReference type="EMBL" id="KZN44893.1"/>
    </source>
</evidence>
<organism evidence="2 3">
    <name type="scientific">Pseudoalteromonas luteoviolacea NCIMB 1942</name>
    <dbReference type="NCBI Taxonomy" id="1365253"/>
    <lineage>
        <taxon>Bacteria</taxon>
        <taxon>Pseudomonadati</taxon>
        <taxon>Pseudomonadota</taxon>
        <taxon>Gammaproteobacteria</taxon>
        <taxon>Alteromonadales</taxon>
        <taxon>Pseudoalteromonadaceae</taxon>
        <taxon>Pseudoalteromonas</taxon>
    </lineage>
</organism>
<dbReference type="RefSeq" id="WP_063378100.1">
    <property type="nucleotide sequence ID" value="NZ_AUXT01000183.1"/>
</dbReference>
<gene>
    <name evidence="2" type="ORF">N482_02540</name>
</gene>
<evidence type="ECO:0008006" key="4">
    <source>
        <dbReference type="Google" id="ProtNLM"/>
    </source>
</evidence>
<dbReference type="PATRIC" id="fig|1365253.3.peg.3658"/>
<dbReference type="AlphaFoldDB" id="A0A162A6H8"/>
<reference evidence="2 3" key="1">
    <citation type="submission" date="2013-07" db="EMBL/GenBank/DDBJ databases">
        <title>Comparative Genomic and Metabolomic Analysis of Twelve Strains of Pseudoalteromonas luteoviolacea.</title>
        <authorList>
            <person name="Vynne N.G."/>
            <person name="Mansson M."/>
            <person name="Gram L."/>
        </authorList>
    </citation>
    <scope>NUCLEOTIDE SEQUENCE [LARGE SCALE GENOMIC DNA]</scope>
    <source>
        <strain evidence="2 3">NCIMB 1942</strain>
    </source>
</reference>
<dbReference type="OrthoDB" id="6864769at2"/>
<dbReference type="Proteomes" id="UP000076587">
    <property type="component" value="Unassembled WGS sequence"/>
</dbReference>